<dbReference type="InterPro" id="IPR032675">
    <property type="entry name" value="LRR_dom_sf"/>
</dbReference>
<reference evidence="2 3" key="1">
    <citation type="submission" date="2018-06" db="EMBL/GenBank/DDBJ databases">
        <title>A transcriptomic atlas of mushroom development highlights an independent origin of complex multicellularity.</title>
        <authorList>
            <consortium name="DOE Joint Genome Institute"/>
            <person name="Krizsan K."/>
            <person name="Almasi E."/>
            <person name="Merenyi Z."/>
            <person name="Sahu N."/>
            <person name="Viragh M."/>
            <person name="Koszo T."/>
            <person name="Mondo S."/>
            <person name="Kiss B."/>
            <person name="Balint B."/>
            <person name="Kues U."/>
            <person name="Barry K."/>
            <person name="Hegedus J.C."/>
            <person name="Henrissat B."/>
            <person name="Johnson J."/>
            <person name="Lipzen A."/>
            <person name="Ohm R."/>
            <person name="Nagy I."/>
            <person name="Pangilinan J."/>
            <person name="Yan J."/>
            <person name="Xiong Y."/>
            <person name="Grigoriev I.V."/>
            <person name="Hibbett D.S."/>
            <person name="Nagy L.G."/>
        </authorList>
    </citation>
    <scope>NUCLEOTIDE SEQUENCE [LARGE SCALE GENOMIC DNA]</scope>
    <source>
        <strain evidence="2 3">SZMC22713</strain>
    </source>
</reference>
<organism evidence="2 3">
    <name type="scientific">Rickenella mellea</name>
    <dbReference type="NCBI Taxonomy" id="50990"/>
    <lineage>
        <taxon>Eukaryota</taxon>
        <taxon>Fungi</taxon>
        <taxon>Dikarya</taxon>
        <taxon>Basidiomycota</taxon>
        <taxon>Agaricomycotina</taxon>
        <taxon>Agaricomycetes</taxon>
        <taxon>Hymenochaetales</taxon>
        <taxon>Rickenellaceae</taxon>
        <taxon>Rickenella</taxon>
    </lineage>
</organism>
<feature type="compositionally biased region" description="Acidic residues" evidence="1">
    <location>
        <begin position="442"/>
        <end position="458"/>
    </location>
</feature>
<feature type="region of interest" description="Disordered" evidence="1">
    <location>
        <begin position="1"/>
        <end position="21"/>
    </location>
</feature>
<sequence length="480" mass="54776">MQTSGKRVPRSRNGIASSPTTQIVPPEKVLRLPHDQLANEMWVQIFECLPSYPPPELYHYRSDPIEEYPIQRMSRTCKRMRTIALPFMFSDIYLTTPMSVVNTLERMILHPRLALHVRRLDIYVQALTDFSAFVRPDGPETVARAQRGLASKIFCIASVLSQCSPIATTNYYGAIPEALAHDMLTQLFPTFIKAKTISFERDLRRSINHDRTTWADAQSVQNILSHCYAVEHLRLSLLDATTFTKAYAFHNSLRTLYLDRVRLSPDIYAVWLSQLTSLKHLHISEPYWAGADFTSLIEVFGKFGPYLESLVIREYYMNTEFPEGDYFSWATATTEMVKCCSTLTTLVLRGVCYRANIVRDLPKSLVSLTMGQMHFGAGQRETISYREFVDGLTKLPNLKTLDINHNFININMKAAAILKKRGVQKVFFSRWQLGADTSQYDEYGDESDDFGENSDDYDNSDHGVGLDDDSDEGDSDEVDE</sequence>
<accession>A0A4Y7Q2Y0</accession>
<dbReference type="Gene3D" id="3.80.10.10">
    <property type="entry name" value="Ribonuclease Inhibitor"/>
    <property type="match status" value="1"/>
</dbReference>
<dbReference type="AlphaFoldDB" id="A0A4Y7Q2Y0"/>
<evidence type="ECO:0000313" key="2">
    <source>
        <dbReference type="EMBL" id="TDL22007.1"/>
    </source>
</evidence>
<dbReference type="Proteomes" id="UP000294933">
    <property type="component" value="Unassembled WGS sequence"/>
</dbReference>
<keyword evidence="3" id="KW-1185">Reference proteome</keyword>
<feature type="compositionally biased region" description="Acidic residues" evidence="1">
    <location>
        <begin position="466"/>
        <end position="480"/>
    </location>
</feature>
<name>A0A4Y7Q2Y0_9AGAM</name>
<protein>
    <recommendedName>
        <fullName evidence="4">F-box domain-containing protein</fullName>
    </recommendedName>
</protein>
<feature type="region of interest" description="Disordered" evidence="1">
    <location>
        <begin position="439"/>
        <end position="480"/>
    </location>
</feature>
<evidence type="ECO:0008006" key="4">
    <source>
        <dbReference type="Google" id="ProtNLM"/>
    </source>
</evidence>
<dbReference type="EMBL" id="ML170177">
    <property type="protein sequence ID" value="TDL22007.1"/>
    <property type="molecule type" value="Genomic_DNA"/>
</dbReference>
<proteinExistence type="predicted"/>
<evidence type="ECO:0000256" key="1">
    <source>
        <dbReference type="SAM" id="MobiDB-lite"/>
    </source>
</evidence>
<dbReference type="VEuPathDB" id="FungiDB:BD410DRAFT_840127"/>
<evidence type="ECO:0000313" key="3">
    <source>
        <dbReference type="Proteomes" id="UP000294933"/>
    </source>
</evidence>
<dbReference type="SUPFAM" id="SSF52047">
    <property type="entry name" value="RNI-like"/>
    <property type="match status" value="1"/>
</dbReference>
<gene>
    <name evidence="2" type="ORF">BD410DRAFT_840127</name>
</gene>